<dbReference type="EMBL" id="CP017708">
    <property type="protein sequence ID" value="AOY81942.1"/>
    <property type="molecule type" value="Genomic_DNA"/>
</dbReference>
<organism evidence="1 2">
    <name type="scientific">Moorena producens (strain JHB)</name>
    <dbReference type="NCBI Taxonomy" id="1454205"/>
    <lineage>
        <taxon>Bacteria</taxon>
        <taxon>Bacillati</taxon>
        <taxon>Cyanobacteriota</taxon>
        <taxon>Cyanophyceae</taxon>
        <taxon>Coleofasciculales</taxon>
        <taxon>Coleofasciculaceae</taxon>
        <taxon>Moorena</taxon>
    </lineage>
</organism>
<accession>A0A1D9G2T5</accession>
<protein>
    <submittedName>
        <fullName evidence="1">Uncharacterized protein</fullName>
    </submittedName>
</protein>
<evidence type="ECO:0000313" key="2">
    <source>
        <dbReference type="Proteomes" id="UP000176944"/>
    </source>
</evidence>
<gene>
    <name evidence="1" type="ORF">BJP36_20585</name>
</gene>
<evidence type="ECO:0000313" key="1">
    <source>
        <dbReference type="EMBL" id="AOY81942.1"/>
    </source>
</evidence>
<sequence>MREKWKIEGTLSHLIQSYEHLKLRSGGVQLNNSTFTLSVGVSILTVYLVSISSNPSFKQLLKYKYCLGKGIKIGADLKRVKNRPHD</sequence>
<name>A0A1D9G2T5_MOOP1</name>
<dbReference type="AlphaFoldDB" id="A0A1D9G2T5"/>
<reference evidence="2" key="1">
    <citation type="submission" date="2016-10" db="EMBL/GenBank/DDBJ databases">
        <title>Comparative genomics uncovers the prolific and rare metabolic potential of the cyanobacterial genus Moorea.</title>
        <authorList>
            <person name="Leao T."/>
            <person name="Castelao G."/>
            <person name="Korobeynikov A."/>
            <person name="Monroe E.A."/>
            <person name="Podell S."/>
            <person name="Glukhov E."/>
            <person name="Allen E."/>
            <person name="Gerwick W.H."/>
            <person name="Gerwick L."/>
        </authorList>
    </citation>
    <scope>NUCLEOTIDE SEQUENCE [LARGE SCALE GENOMIC DNA]</scope>
    <source>
        <strain evidence="2">JHB</strain>
    </source>
</reference>
<dbReference type="Proteomes" id="UP000176944">
    <property type="component" value="Chromosome"/>
</dbReference>
<proteinExistence type="predicted"/>